<protein>
    <submittedName>
        <fullName evidence="1">Uncharacterized protein</fullName>
    </submittedName>
</protein>
<dbReference type="RefSeq" id="WP_380102016.1">
    <property type="nucleotide sequence ID" value="NZ_JBHRZG010000011.1"/>
</dbReference>
<accession>A0ABV7Z7V0</accession>
<dbReference type="Proteomes" id="UP001595803">
    <property type="component" value="Unassembled WGS sequence"/>
</dbReference>
<proteinExistence type="predicted"/>
<comment type="caution">
    <text evidence="1">The sequence shown here is derived from an EMBL/GenBank/DDBJ whole genome shotgun (WGS) entry which is preliminary data.</text>
</comment>
<organism evidence="1 2">
    <name type="scientific">Deinococcus rufus</name>
    <dbReference type="NCBI Taxonomy" id="2136097"/>
    <lineage>
        <taxon>Bacteria</taxon>
        <taxon>Thermotogati</taxon>
        <taxon>Deinococcota</taxon>
        <taxon>Deinococci</taxon>
        <taxon>Deinococcales</taxon>
        <taxon>Deinococcaceae</taxon>
        <taxon>Deinococcus</taxon>
    </lineage>
</organism>
<dbReference type="EMBL" id="JBHRZG010000011">
    <property type="protein sequence ID" value="MFC3833447.1"/>
    <property type="molecule type" value="Genomic_DNA"/>
</dbReference>
<gene>
    <name evidence="1" type="ORF">ACFOSB_11320</name>
</gene>
<evidence type="ECO:0000313" key="2">
    <source>
        <dbReference type="Proteomes" id="UP001595803"/>
    </source>
</evidence>
<sequence length="519" mass="56902">MTTTSHPQTAMTTLDGMHVPAPHHGHHWLSDPAQFDTALYTQPGTLLQHLSQLPDDPVVVARRAMAAFITDNQEGVNRSLRDLPIAQGPLFPGVYHLLGTLHPAPTLTASPLEELRPAGRDPLHLEGLCLHASALAHAQMRAGQIEQALQNLYMAQMIARSLGMTNRAQLLTIEYARVEMLAGRATPEIIELELRAGMPDRRREWGQRTLAEMLMTHGDYTAAVQALGTPSQDSAMHAALREFAHALLALPTLGEQRVPDAVYRPYWAMARTVRSLQSGENRSHHAVTGLGEPEAGYALLLEALVLGRGRNTGREGARLLQSRSFPVPDQRALRAVLTMGAIADGYTLTGVGRSKKVAPWTEYGEAITHLRSESGLLEVMRHLCVDRMALLAFAPTSTLRPGYSLASIPLMAGQVLLYKGEEIRLPGRTGRVRVLEALGLPHEDIQRVERQRLRNALTAFGQPVVNLGWLARGCLRLSIAARVLGDMNDAAIWKLGYDKAISMMTPCVRAELVRHSPMP</sequence>
<keyword evidence="2" id="KW-1185">Reference proteome</keyword>
<reference evidence="2" key="1">
    <citation type="journal article" date="2019" name="Int. J. Syst. Evol. Microbiol.">
        <title>The Global Catalogue of Microorganisms (GCM) 10K type strain sequencing project: providing services to taxonomists for standard genome sequencing and annotation.</title>
        <authorList>
            <consortium name="The Broad Institute Genomics Platform"/>
            <consortium name="The Broad Institute Genome Sequencing Center for Infectious Disease"/>
            <person name="Wu L."/>
            <person name="Ma J."/>
        </authorList>
    </citation>
    <scope>NUCLEOTIDE SEQUENCE [LARGE SCALE GENOMIC DNA]</scope>
    <source>
        <strain evidence="2">CCTCC AB 2017081</strain>
    </source>
</reference>
<evidence type="ECO:0000313" key="1">
    <source>
        <dbReference type="EMBL" id="MFC3833447.1"/>
    </source>
</evidence>
<name>A0ABV7Z7V0_9DEIO</name>